<evidence type="ECO:0000313" key="3">
    <source>
        <dbReference type="Proteomes" id="UP001196980"/>
    </source>
</evidence>
<feature type="domain" description="PIN" evidence="1">
    <location>
        <begin position="2"/>
        <end position="109"/>
    </location>
</feature>
<dbReference type="RefSeq" id="WP_218250751.1">
    <property type="nucleotide sequence ID" value="NZ_JABXWD010000008.1"/>
</dbReference>
<dbReference type="PANTHER" id="PTHR34610">
    <property type="entry name" value="SSL7007 PROTEIN"/>
    <property type="match status" value="1"/>
</dbReference>
<dbReference type="Pfam" id="PF13470">
    <property type="entry name" value="PIN_3"/>
    <property type="match status" value="1"/>
</dbReference>
<dbReference type="InterPro" id="IPR002850">
    <property type="entry name" value="PIN_toxin-like"/>
</dbReference>
<dbReference type="InterPro" id="IPR002716">
    <property type="entry name" value="PIN_dom"/>
</dbReference>
<accession>A0ABS6RU24</accession>
<protein>
    <submittedName>
        <fullName evidence="2">Toxin-antitoxin system toxin component, PIN family</fullName>
    </submittedName>
</protein>
<comment type="caution">
    <text evidence="2">The sequence shown here is derived from an EMBL/GenBank/DDBJ whole genome shotgun (WGS) entry which is preliminary data.</text>
</comment>
<dbReference type="Proteomes" id="UP001196980">
    <property type="component" value="Unassembled WGS sequence"/>
</dbReference>
<dbReference type="InterPro" id="IPR029060">
    <property type="entry name" value="PIN-like_dom_sf"/>
</dbReference>
<dbReference type="EMBL" id="JABXWD010000008">
    <property type="protein sequence ID" value="MBV6340129.1"/>
    <property type="molecule type" value="Genomic_DNA"/>
</dbReference>
<sequence>MKVVLDCNVIISAGLNSGVCRDLVDEVILHHELILSPGIISEYQRVIPRFKLNAEVTEKLKEIVTELLMIATLIDPLPFNVSLIDNDDEVYLTTALTAKVDVLITGNRKHFPFPQYEGIFILSPGEFLRMDRGWE</sequence>
<keyword evidence="3" id="KW-1185">Reference proteome</keyword>
<gene>
    <name evidence="2" type="ORF">HWQ67_00890</name>
</gene>
<reference evidence="2 3" key="1">
    <citation type="journal article" date="2020" name="J Geophys Res Biogeosci">
        <title>Magnetotaxis as an Adaptation to Enable Bacterial Shuttling of Microbial Sulfur and Sulfur Cycling Across Aquatic Oxic#Anoxic Interfaces.</title>
        <authorList>
            <person name="Li J."/>
            <person name="Liu P."/>
            <person name="Wang J."/>
            <person name="Roberts A.P."/>
            <person name="Pan Y."/>
        </authorList>
    </citation>
    <scope>NUCLEOTIDE SEQUENCE [LARGE SCALE GENOMIC DNA]</scope>
    <source>
        <strain evidence="2 3">MYR-1_YQ</strain>
    </source>
</reference>
<dbReference type="NCBIfam" id="TIGR00305">
    <property type="entry name" value="putative toxin-antitoxin system toxin component, PIN family"/>
    <property type="match status" value="1"/>
</dbReference>
<evidence type="ECO:0000313" key="2">
    <source>
        <dbReference type="EMBL" id="MBV6340129.1"/>
    </source>
</evidence>
<organism evidence="2 3">
    <name type="scientific">Candidatus Magnetobacterium casense</name>
    <dbReference type="NCBI Taxonomy" id="1455061"/>
    <lineage>
        <taxon>Bacteria</taxon>
        <taxon>Pseudomonadati</taxon>
        <taxon>Nitrospirota</taxon>
        <taxon>Thermodesulfovibrionia</taxon>
        <taxon>Thermodesulfovibrionales</taxon>
        <taxon>Candidatus Magnetobacteriaceae</taxon>
        <taxon>Candidatus Magnetobacterium</taxon>
    </lineage>
</organism>
<dbReference type="SUPFAM" id="SSF88723">
    <property type="entry name" value="PIN domain-like"/>
    <property type="match status" value="1"/>
</dbReference>
<name>A0ABS6RU24_9BACT</name>
<evidence type="ECO:0000259" key="1">
    <source>
        <dbReference type="Pfam" id="PF13470"/>
    </source>
</evidence>
<proteinExistence type="predicted"/>
<dbReference type="PANTHER" id="PTHR34610:SF3">
    <property type="entry name" value="SSL7007 PROTEIN"/>
    <property type="match status" value="1"/>
</dbReference>